<dbReference type="HOGENOM" id="CLU_1996289_0_0_1"/>
<dbReference type="AlphaFoldDB" id="A0A0E0GPX7"/>
<proteinExistence type="predicted"/>
<name>A0A0E0GPX7_ORYNI</name>
<evidence type="ECO:0000313" key="2">
    <source>
        <dbReference type="Proteomes" id="UP000006591"/>
    </source>
</evidence>
<dbReference type="Gramene" id="ONIVA03G25500.1">
    <property type="protein sequence ID" value="ONIVA03G25500.1"/>
    <property type="gene ID" value="ONIVA03G25500"/>
</dbReference>
<reference evidence="1" key="2">
    <citation type="submission" date="2018-04" db="EMBL/GenBank/DDBJ databases">
        <title>OnivRS2 (Oryza nivara Reference Sequence Version 2).</title>
        <authorList>
            <person name="Zhang J."/>
            <person name="Kudrna D."/>
            <person name="Lee S."/>
            <person name="Talag J."/>
            <person name="Rajasekar S."/>
            <person name="Welchert J."/>
            <person name="Hsing Y.-I."/>
            <person name="Wing R.A."/>
        </authorList>
    </citation>
    <scope>NUCLEOTIDE SEQUENCE [LARGE SCALE GENOMIC DNA]</scope>
    <source>
        <strain evidence="1">SL10</strain>
    </source>
</reference>
<keyword evidence="2" id="KW-1185">Reference proteome</keyword>
<reference evidence="1" key="1">
    <citation type="submission" date="2015-04" db="UniProtKB">
        <authorList>
            <consortium name="EnsemblPlants"/>
        </authorList>
    </citation>
    <scope>IDENTIFICATION</scope>
    <source>
        <strain evidence="1">SL10</strain>
    </source>
</reference>
<dbReference type="EnsemblPlants" id="ONIVA03G25500.1">
    <property type="protein sequence ID" value="ONIVA03G25500.1"/>
    <property type="gene ID" value="ONIVA03G25500"/>
</dbReference>
<accession>A0A0E0GPX7</accession>
<sequence>MAGTAATRAQLRPAMVVPWLKERGNRKNGTTSARRSWWRKGLACEAPVREIGRWHQWPDMGEKERELEQLGLCREEEGTSSEIEKDILWTMGIFRWRSKGKRSKGRYLMEDKTGFGGSMRWLSGN</sequence>
<dbReference type="Proteomes" id="UP000006591">
    <property type="component" value="Chromosome 3"/>
</dbReference>
<evidence type="ECO:0000313" key="1">
    <source>
        <dbReference type="EnsemblPlants" id="ONIVA03G25500.1"/>
    </source>
</evidence>
<organism evidence="1">
    <name type="scientific">Oryza nivara</name>
    <name type="common">Indian wild rice</name>
    <name type="synonym">Oryza sativa f. spontanea</name>
    <dbReference type="NCBI Taxonomy" id="4536"/>
    <lineage>
        <taxon>Eukaryota</taxon>
        <taxon>Viridiplantae</taxon>
        <taxon>Streptophyta</taxon>
        <taxon>Embryophyta</taxon>
        <taxon>Tracheophyta</taxon>
        <taxon>Spermatophyta</taxon>
        <taxon>Magnoliopsida</taxon>
        <taxon>Liliopsida</taxon>
        <taxon>Poales</taxon>
        <taxon>Poaceae</taxon>
        <taxon>BOP clade</taxon>
        <taxon>Oryzoideae</taxon>
        <taxon>Oryzeae</taxon>
        <taxon>Oryzinae</taxon>
        <taxon>Oryza</taxon>
    </lineage>
</organism>
<protein>
    <submittedName>
        <fullName evidence="1">Uncharacterized protein</fullName>
    </submittedName>
</protein>